<keyword evidence="1" id="KW-0812">Transmembrane</keyword>
<evidence type="ECO:0000313" key="4">
    <source>
        <dbReference type="EMBL" id="KAJ3134249.1"/>
    </source>
</evidence>
<dbReference type="AlphaFoldDB" id="A0AAD5T7F1"/>
<evidence type="ECO:0000259" key="2">
    <source>
        <dbReference type="PROSITE" id="PS00022"/>
    </source>
</evidence>
<dbReference type="SUPFAM" id="SSF53756">
    <property type="entry name" value="UDP-Glycosyltransferase/glycogen phosphorylase"/>
    <property type="match status" value="1"/>
</dbReference>
<accession>A0AAD5T7F1</accession>
<feature type="transmembrane region" description="Helical" evidence="1">
    <location>
        <begin position="45"/>
        <end position="67"/>
    </location>
</feature>
<feature type="domain" description="EGF-like" evidence="2 3">
    <location>
        <begin position="108"/>
        <end position="119"/>
    </location>
</feature>
<dbReference type="Proteomes" id="UP001211907">
    <property type="component" value="Unassembled WGS sequence"/>
</dbReference>
<evidence type="ECO:0000256" key="1">
    <source>
        <dbReference type="SAM" id="Phobius"/>
    </source>
</evidence>
<keyword evidence="1" id="KW-1133">Transmembrane helix</keyword>
<name>A0AAD5T7F1_9FUNG</name>
<dbReference type="EMBL" id="JADGJH010000194">
    <property type="protein sequence ID" value="KAJ3134249.1"/>
    <property type="molecule type" value="Genomic_DNA"/>
</dbReference>
<organism evidence="4 5">
    <name type="scientific">Physocladia obscura</name>
    <dbReference type="NCBI Taxonomy" id="109957"/>
    <lineage>
        <taxon>Eukaryota</taxon>
        <taxon>Fungi</taxon>
        <taxon>Fungi incertae sedis</taxon>
        <taxon>Chytridiomycota</taxon>
        <taxon>Chytridiomycota incertae sedis</taxon>
        <taxon>Chytridiomycetes</taxon>
        <taxon>Chytridiales</taxon>
        <taxon>Chytriomycetaceae</taxon>
        <taxon>Physocladia</taxon>
    </lineage>
</organism>
<comment type="caution">
    <text evidence="4">The sequence shown here is derived from an EMBL/GenBank/DDBJ whole genome shotgun (WGS) entry which is preliminary data.</text>
</comment>
<feature type="non-terminal residue" evidence="4">
    <location>
        <position position="1"/>
    </location>
</feature>
<sequence length="501" mass="55078">MKGRANYEENEPLLMQVKHDRHNQEPFRLAFFCPEMETKTKRPSLRLAVSMIAIIIVVAGICLTQDINGIPIRYQILNYYDNTFGGYGGDSPKFACSGHGVQVFGNRCLCDIGFTGNDCSSQRNTDAESVVPDKICLVFENFGVLESTIDGVSQSNSELAISLVNAGYDVTVLYIGKKNPQFSSVQIMYAEEGVYVTRMPETDVNLGENPLEANSYAVYQYILQSPAKFSHIYFSATSGTGYYTLLAQEQGLLCSNTIFINGIDTLPVETTARLTAGESDFMITDKNSLKLDFFQKKSAELADMNILSSNIIYDNLLLSDWNLNKDKTHILSKPLPKNLALKAETSEKVTEFVFVGSMTHAGGLEIFCDAIDIVISDIQSSKASITFLGSSGIIKDLKSEDYIELRANNWDSFEVSWNIHIVSSLDEITKYMRKSGRLAIIPTLYDPVGAVAQALAHARTPMIVSSVSAVADILSASDKSNIISEPTGDQFASKLKSVLAT</sequence>
<gene>
    <name evidence="4" type="ORF">HK100_003686</name>
</gene>
<dbReference type="Pfam" id="PF13692">
    <property type="entry name" value="Glyco_trans_1_4"/>
    <property type="match status" value="1"/>
</dbReference>
<keyword evidence="1" id="KW-0472">Membrane</keyword>
<evidence type="ECO:0000259" key="3">
    <source>
        <dbReference type="PROSITE" id="PS01186"/>
    </source>
</evidence>
<protein>
    <recommendedName>
        <fullName evidence="2 3">EGF-like domain-containing protein</fullName>
    </recommendedName>
</protein>
<reference evidence="4" key="1">
    <citation type="submission" date="2020-05" db="EMBL/GenBank/DDBJ databases">
        <title>Phylogenomic resolution of chytrid fungi.</title>
        <authorList>
            <person name="Stajich J.E."/>
            <person name="Amses K."/>
            <person name="Simmons R."/>
            <person name="Seto K."/>
            <person name="Myers J."/>
            <person name="Bonds A."/>
            <person name="Quandt C.A."/>
            <person name="Barry K."/>
            <person name="Liu P."/>
            <person name="Grigoriev I."/>
            <person name="Longcore J.E."/>
            <person name="James T.Y."/>
        </authorList>
    </citation>
    <scope>NUCLEOTIDE SEQUENCE</scope>
    <source>
        <strain evidence="4">JEL0513</strain>
    </source>
</reference>
<dbReference type="Gene3D" id="3.40.50.2000">
    <property type="entry name" value="Glycogen Phosphorylase B"/>
    <property type="match status" value="1"/>
</dbReference>
<dbReference type="PROSITE" id="PS00022">
    <property type="entry name" value="EGF_1"/>
    <property type="match status" value="1"/>
</dbReference>
<evidence type="ECO:0000313" key="5">
    <source>
        <dbReference type="Proteomes" id="UP001211907"/>
    </source>
</evidence>
<dbReference type="InterPro" id="IPR000742">
    <property type="entry name" value="EGF"/>
</dbReference>
<proteinExistence type="predicted"/>
<dbReference type="PROSITE" id="PS01186">
    <property type="entry name" value="EGF_2"/>
    <property type="match status" value="1"/>
</dbReference>
<keyword evidence="5" id="KW-1185">Reference proteome</keyword>